<sequence length="32" mass="3611">MNRNNATQVEHAQQSNTRKAGVVQELLSPNFK</sequence>
<organism evidence="2">
    <name type="scientific">Arundo donax</name>
    <name type="common">Giant reed</name>
    <name type="synonym">Donax arundinaceus</name>
    <dbReference type="NCBI Taxonomy" id="35708"/>
    <lineage>
        <taxon>Eukaryota</taxon>
        <taxon>Viridiplantae</taxon>
        <taxon>Streptophyta</taxon>
        <taxon>Embryophyta</taxon>
        <taxon>Tracheophyta</taxon>
        <taxon>Spermatophyta</taxon>
        <taxon>Magnoliopsida</taxon>
        <taxon>Liliopsida</taxon>
        <taxon>Poales</taxon>
        <taxon>Poaceae</taxon>
        <taxon>PACMAD clade</taxon>
        <taxon>Arundinoideae</taxon>
        <taxon>Arundineae</taxon>
        <taxon>Arundo</taxon>
    </lineage>
</organism>
<proteinExistence type="predicted"/>
<feature type="region of interest" description="Disordered" evidence="1">
    <location>
        <begin position="1"/>
        <end position="32"/>
    </location>
</feature>
<accession>A0A0A9GW91</accession>
<dbReference type="AlphaFoldDB" id="A0A0A9GW91"/>
<evidence type="ECO:0000256" key="1">
    <source>
        <dbReference type="SAM" id="MobiDB-lite"/>
    </source>
</evidence>
<dbReference type="EMBL" id="GBRH01171065">
    <property type="protein sequence ID" value="JAE26831.1"/>
    <property type="molecule type" value="Transcribed_RNA"/>
</dbReference>
<feature type="compositionally biased region" description="Polar residues" evidence="1">
    <location>
        <begin position="1"/>
        <end position="18"/>
    </location>
</feature>
<protein>
    <submittedName>
        <fullName evidence="2">Uncharacterized protein</fullName>
    </submittedName>
</protein>
<name>A0A0A9GW91_ARUDO</name>
<reference evidence="2" key="2">
    <citation type="journal article" date="2015" name="Data Brief">
        <title>Shoot transcriptome of the giant reed, Arundo donax.</title>
        <authorList>
            <person name="Barrero R.A."/>
            <person name="Guerrero F.D."/>
            <person name="Moolhuijzen P."/>
            <person name="Goolsby J.A."/>
            <person name="Tidwell J."/>
            <person name="Bellgard S.E."/>
            <person name="Bellgard M.I."/>
        </authorList>
    </citation>
    <scope>NUCLEOTIDE SEQUENCE</scope>
    <source>
        <tissue evidence="2">Shoot tissue taken approximately 20 cm above the soil surface</tissue>
    </source>
</reference>
<reference evidence="2" key="1">
    <citation type="submission" date="2014-09" db="EMBL/GenBank/DDBJ databases">
        <authorList>
            <person name="Magalhaes I.L.F."/>
            <person name="Oliveira U."/>
            <person name="Santos F.R."/>
            <person name="Vidigal T.H.D.A."/>
            <person name="Brescovit A.D."/>
            <person name="Santos A.J."/>
        </authorList>
    </citation>
    <scope>NUCLEOTIDE SEQUENCE</scope>
    <source>
        <tissue evidence="2">Shoot tissue taken approximately 20 cm above the soil surface</tissue>
    </source>
</reference>
<evidence type="ECO:0000313" key="2">
    <source>
        <dbReference type="EMBL" id="JAE26831.1"/>
    </source>
</evidence>